<dbReference type="Gene3D" id="1.10.8.430">
    <property type="entry name" value="Helical domain of apoptotic protease-activating factors"/>
    <property type="match status" value="1"/>
</dbReference>
<dbReference type="InterPro" id="IPR038005">
    <property type="entry name" value="RX-like_CC"/>
</dbReference>
<evidence type="ECO:0000256" key="2">
    <source>
        <dbReference type="ARBA" id="ARBA00022741"/>
    </source>
</evidence>
<reference evidence="8 9" key="1">
    <citation type="submission" date="2024-11" db="EMBL/GenBank/DDBJ databases">
        <title>Chromosome-level genome assembly of Eucalyptus globulus Labill. provides insights into its genome evolution.</title>
        <authorList>
            <person name="Li X."/>
        </authorList>
    </citation>
    <scope>NUCLEOTIDE SEQUENCE [LARGE SCALE GENOMIC DNA]</scope>
    <source>
        <strain evidence="8">CL2024</strain>
        <tissue evidence="8">Fresh tender leaves</tissue>
    </source>
</reference>
<dbReference type="InterPro" id="IPR036388">
    <property type="entry name" value="WH-like_DNA-bd_sf"/>
</dbReference>
<dbReference type="FunFam" id="3.40.50.300:FF:001091">
    <property type="entry name" value="Probable disease resistance protein At1g61300"/>
    <property type="match status" value="1"/>
</dbReference>
<dbReference type="Pfam" id="PF00931">
    <property type="entry name" value="NB-ARC"/>
    <property type="match status" value="1"/>
</dbReference>
<organism evidence="8 9">
    <name type="scientific">Eucalyptus globulus</name>
    <name type="common">Tasmanian blue gum</name>
    <dbReference type="NCBI Taxonomy" id="34317"/>
    <lineage>
        <taxon>Eukaryota</taxon>
        <taxon>Viridiplantae</taxon>
        <taxon>Streptophyta</taxon>
        <taxon>Embryophyta</taxon>
        <taxon>Tracheophyta</taxon>
        <taxon>Spermatophyta</taxon>
        <taxon>Magnoliopsida</taxon>
        <taxon>eudicotyledons</taxon>
        <taxon>Gunneridae</taxon>
        <taxon>Pentapetalae</taxon>
        <taxon>rosids</taxon>
        <taxon>malvids</taxon>
        <taxon>Myrtales</taxon>
        <taxon>Myrtaceae</taxon>
        <taxon>Myrtoideae</taxon>
        <taxon>Eucalypteae</taxon>
        <taxon>Eucalyptus</taxon>
    </lineage>
</organism>
<keyword evidence="9" id="KW-1185">Reference proteome</keyword>
<gene>
    <name evidence="8" type="ORF">ACJRO7_019819</name>
</gene>
<dbReference type="Gene3D" id="1.10.10.10">
    <property type="entry name" value="Winged helix-like DNA-binding domain superfamily/Winged helix DNA-binding domain"/>
    <property type="match status" value="1"/>
</dbReference>
<dbReference type="InterPro" id="IPR055414">
    <property type="entry name" value="LRR_R13L4/SHOC2-like"/>
</dbReference>
<protein>
    <recommendedName>
        <fullName evidence="10">Disease resistance protein At1g50180</fullName>
    </recommendedName>
</protein>
<keyword evidence="1" id="KW-0677">Repeat</keyword>
<dbReference type="InterPro" id="IPR058922">
    <property type="entry name" value="WHD_DRP"/>
</dbReference>
<keyword evidence="3" id="KW-0611">Plant defense</keyword>
<dbReference type="PRINTS" id="PR00364">
    <property type="entry name" value="DISEASERSIST"/>
</dbReference>
<dbReference type="Pfam" id="PF23559">
    <property type="entry name" value="WHD_DRP"/>
    <property type="match status" value="1"/>
</dbReference>
<dbReference type="InterPro" id="IPR027417">
    <property type="entry name" value="P-loop_NTPase"/>
</dbReference>
<sequence length="918" mass="106330">MAESVVSFVVETIGKLLVEEAKFLWAVKGKVEGLQNELKLIQRLLRDADAKQEQAVREWVAQLREIAYDAEDVIEQYILRVVPKKGQNTIKAYACFMAKCTCVRAHEVGIKIDGLRSSISNLRTSMRDYGIQPLNDGERERKRASTSKHTYAHFEEDFVGREDGIQVLVKELLKDGEQHKVISICGMGGLGKTTLAKKVFAHDEVKNHFDGFAWACISQEYHVRDILEGILVKLNPDKREELPKMKDDELLETLYKTQKQKRCIVVLDDIWTEQAWDGLRNAFPFKDTRSKLLITTRNKKVAEYIHPHYFPHEPQCLSHEESWVLLKKRVFPEMKVGQGIVAAEVVEGIARQSEMEGHMPEITAHMKKLGDELLEKCRGLPLAIIVLGGLLAHNEWETVHRNINLHFSVKNDLSKALALSYDDLPWHLKPCFLYLGSFPEDVEIPAKRVLRMWIAEGFVLPDAYDEERGITIENVVEQYLMELVKRGLVQALLNLNGNIKTCRLHDLMRDFCVSKARQEKFLSFHNIQQDNEREGSSSSMATEVESTCKTRRLSLYMREIGEGKVTPRLEQIRTMPHVRTLMFFQYGETNVRMWQQVQPIFINCKFLRVLALDDLDCVRENLPESLGDLVHLRFLSLKNSHFRGLPQSMGNLVCMEFLDLLIDNEVSIPNVLWKMRRLRYLRLPYHFDIKEKLYGARKKLRLGTLKNLRTMRNFSPKKCDVNDVGKLTNLQKLNVFDWYDSIEVEIFLQLAEFNLKHLQSSSFDFRKYDHSWTKGELSKMLNYPHSRKLSIGGIIEKLPEHKSLSQQLRKLVLLYSHLEEDPMPILEKLPHLVVLVLGEHAFTGREMVCSAGGFPQLKRLLFYTLPYLEEWRAAEGAVPHLSRLGIYRCPKLRVVPSHVSTYDCWLERLKEVMKGRIL</sequence>
<dbReference type="SUPFAM" id="SSF52540">
    <property type="entry name" value="P-loop containing nucleoside triphosphate hydrolases"/>
    <property type="match status" value="1"/>
</dbReference>
<dbReference type="FunFam" id="1.10.10.10:FF:000322">
    <property type="entry name" value="Probable disease resistance protein At1g63360"/>
    <property type="match status" value="1"/>
</dbReference>
<evidence type="ECO:0000256" key="1">
    <source>
        <dbReference type="ARBA" id="ARBA00022737"/>
    </source>
</evidence>
<evidence type="ECO:0000313" key="9">
    <source>
        <dbReference type="Proteomes" id="UP001634007"/>
    </source>
</evidence>
<dbReference type="InterPro" id="IPR032675">
    <property type="entry name" value="LRR_dom_sf"/>
</dbReference>
<evidence type="ECO:0008006" key="10">
    <source>
        <dbReference type="Google" id="ProtNLM"/>
    </source>
</evidence>
<name>A0ABD3KKC6_EUCGL</name>
<evidence type="ECO:0000313" key="8">
    <source>
        <dbReference type="EMBL" id="KAL3738351.1"/>
    </source>
</evidence>
<evidence type="ECO:0000259" key="6">
    <source>
        <dbReference type="Pfam" id="PF23559"/>
    </source>
</evidence>
<dbReference type="Proteomes" id="UP001634007">
    <property type="component" value="Unassembled WGS sequence"/>
</dbReference>
<dbReference type="GO" id="GO:0051707">
    <property type="term" value="P:response to other organism"/>
    <property type="evidence" value="ECO:0007669"/>
    <property type="project" value="UniProtKB-ARBA"/>
</dbReference>
<dbReference type="Gene3D" id="3.40.50.300">
    <property type="entry name" value="P-loop containing nucleotide triphosphate hydrolases"/>
    <property type="match status" value="1"/>
</dbReference>
<dbReference type="InterPro" id="IPR002182">
    <property type="entry name" value="NB-ARC"/>
</dbReference>
<dbReference type="InterPro" id="IPR044974">
    <property type="entry name" value="Disease_R_plants"/>
</dbReference>
<dbReference type="Gene3D" id="1.20.5.4130">
    <property type="match status" value="1"/>
</dbReference>
<dbReference type="GO" id="GO:0000166">
    <property type="term" value="F:nucleotide binding"/>
    <property type="evidence" value="ECO:0007669"/>
    <property type="project" value="UniProtKB-KW"/>
</dbReference>
<feature type="domain" description="Disease resistance N-terminal" evidence="5">
    <location>
        <begin position="5"/>
        <end position="86"/>
    </location>
</feature>
<evidence type="ECO:0000256" key="3">
    <source>
        <dbReference type="ARBA" id="ARBA00022821"/>
    </source>
</evidence>
<proteinExistence type="predicted"/>
<dbReference type="PANTHER" id="PTHR23155:SF1185">
    <property type="entry name" value="DISEASE RESISTANCE RPP8-LIKE PROTEIN 3-RELATED"/>
    <property type="match status" value="1"/>
</dbReference>
<dbReference type="SUPFAM" id="SSF52058">
    <property type="entry name" value="L domain-like"/>
    <property type="match status" value="1"/>
</dbReference>
<dbReference type="InterPro" id="IPR041118">
    <property type="entry name" value="Rx_N"/>
</dbReference>
<evidence type="ECO:0000259" key="7">
    <source>
        <dbReference type="Pfam" id="PF23598"/>
    </source>
</evidence>
<dbReference type="Pfam" id="PF23598">
    <property type="entry name" value="LRR_14"/>
    <property type="match status" value="1"/>
</dbReference>
<feature type="domain" description="Disease resistance R13L4/SHOC-2-like LRR" evidence="7">
    <location>
        <begin position="577"/>
        <end position="909"/>
    </location>
</feature>
<dbReference type="CDD" id="cd14798">
    <property type="entry name" value="RX-CC_like"/>
    <property type="match status" value="1"/>
</dbReference>
<dbReference type="AlphaFoldDB" id="A0ABD3KKC6"/>
<comment type="caution">
    <text evidence="8">The sequence shown here is derived from an EMBL/GenBank/DDBJ whole genome shotgun (WGS) entry which is preliminary data.</text>
</comment>
<feature type="domain" description="Disease resistance protein winged helix" evidence="6">
    <location>
        <begin position="438"/>
        <end position="511"/>
    </location>
</feature>
<dbReference type="EMBL" id="JBJKBG010000005">
    <property type="protein sequence ID" value="KAL3738351.1"/>
    <property type="molecule type" value="Genomic_DNA"/>
</dbReference>
<accession>A0ABD3KKC6</accession>
<dbReference type="GO" id="GO:0006952">
    <property type="term" value="P:defense response"/>
    <property type="evidence" value="ECO:0007669"/>
    <property type="project" value="UniProtKB-KW"/>
</dbReference>
<evidence type="ECO:0000259" key="4">
    <source>
        <dbReference type="Pfam" id="PF00931"/>
    </source>
</evidence>
<dbReference type="Pfam" id="PF18052">
    <property type="entry name" value="Rx_N"/>
    <property type="match status" value="1"/>
</dbReference>
<dbReference type="Gene3D" id="3.80.10.10">
    <property type="entry name" value="Ribonuclease Inhibitor"/>
    <property type="match status" value="1"/>
</dbReference>
<dbReference type="InterPro" id="IPR042197">
    <property type="entry name" value="Apaf_helical"/>
</dbReference>
<feature type="domain" description="NB-ARC" evidence="4">
    <location>
        <begin position="163"/>
        <end position="333"/>
    </location>
</feature>
<evidence type="ECO:0000259" key="5">
    <source>
        <dbReference type="Pfam" id="PF18052"/>
    </source>
</evidence>
<keyword evidence="2" id="KW-0547">Nucleotide-binding</keyword>
<dbReference type="PANTHER" id="PTHR23155">
    <property type="entry name" value="DISEASE RESISTANCE PROTEIN RP"/>
    <property type="match status" value="1"/>
</dbReference>